<evidence type="ECO:0000256" key="3">
    <source>
        <dbReference type="ARBA" id="ARBA00022827"/>
    </source>
</evidence>
<feature type="domain" description="MnmG N-terminal" evidence="5">
    <location>
        <begin position="307"/>
        <end position="345"/>
    </location>
</feature>
<feature type="domain" description="FAD/NAD(P)-binding" evidence="6">
    <location>
        <begin position="4"/>
        <end position="175"/>
    </location>
</feature>
<dbReference type="PANTHER" id="PTHR42949">
    <property type="entry name" value="ANAEROBIC GLYCEROL-3-PHOSPHATE DEHYDROGENASE SUBUNIT B"/>
    <property type="match status" value="1"/>
</dbReference>
<accession>A0A1G8SSN6</accession>
<evidence type="ECO:0000259" key="6">
    <source>
        <dbReference type="Pfam" id="PF07992"/>
    </source>
</evidence>
<dbReference type="PRINTS" id="PR00411">
    <property type="entry name" value="PNDRDTASEI"/>
</dbReference>
<dbReference type="STRING" id="1045773.SAMN05216555_109111"/>
<evidence type="ECO:0000313" key="8">
    <source>
        <dbReference type="Proteomes" id="UP000182130"/>
    </source>
</evidence>
<dbReference type="GO" id="GO:0016491">
    <property type="term" value="F:oxidoreductase activity"/>
    <property type="evidence" value="ECO:0007669"/>
    <property type="project" value="UniProtKB-KW"/>
</dbReference>
<sequence>MISDVVVIGAGPAGLSAAVAAAEAGAKVVVIDENPRPGGKLLGQLHEEPGTGWWIGADVSKALAKRATDAGVQILTNRQVWNITPGWEVFLDNGETVCARYAVVATGAAERPIPLPGWSLPGVMAIGAAQTLTNYYRVRPGDRIAVVGVDPLSLTVAHELSMAGADVVGIYLAPRNVFSGTLSDPDRNLQYLAGMSELAPNAFLRWGGRLAANRAFRNLALTFYPKFGLPLMGTRLNLRKSIVAIGGNDRVQHVEIATVDKDGNPGKTRIVDVDCVCISGGLYPVQELTKGSEMAKIDELGGTVPLYSPEMETSQENLFVAGNVTGIEGAKISMAQGTLAGTVIGSRLGLIHNPEAVDTASAAVRAARKSSAITFMPDIEQGRQIADDLWTQLEQGKTVAQKDESFA</sequence>
<proteinExistence type="predicted"/>
<dbReference type="InterPro" id="IPR040131">
    <property type="entry name" value="MnmG_N"/>
</dbReference>
<dbReference type="PANTHER" id="PTHR42949:SF3">
    <property type="entry name" value="ANAEROBIC GLYCEROL-3-PHOSPHATE DEHYDROGENASE SUBUNIT B"/>
    <property type="match status" value="1"/>
</dbReference>
<dbReference type="InterPro" id="IPR036188">
    <property type="entry name" value="FAD/NAD-bd_sf"/>
</dbReference>
<comment type="cofactor">
    <cofactor evidence="1">
        <name>FAD</name>
        <dbReference type="ChEBI" id="CHEBI:57692"/>
    </cofactor>
</comment>
<dbReference type="RefSeq" id="WP_074589469.1">
    <property type="nucleotide sequence ID" value="NZ_FNEI01000009.1"/>
</dbReference>
<protein>
    <submittedName>
        <fullName evidence="7">Sarcosine oxidase subunit alpha</fullName>
    </submittedName>
</protein>
<dbReference type="SUPFAM" id="SSF51905">
    <property type="entry name" value="FAD/NAD(P)-binding domain"/>
    <property type="match status" value="1"/>
</dbReference>
<keyword evidence="4" id="KW-0560">Oxidoreductase</keyword>
<evidence type="ECO:0000256" key="1">
    <source>
        <dbReference type="ARBA" id="ARBA00001974"/>
    </source>
</evidence>
<dbReference type="Gene3D" id="3.50.50.60">
    <property type="entry name" value="FAD/NAD(P)-binding domain"/>
    <property type="match status" value="4"/>
</dbReference>
<keyword evidence="3" id="KW-0274">FAD</keyword>
<gene>
    <name evidence="7" type="ORF">SAMN05216555_109111</name>
</gene>
<reference evidence="8" key="1">
    <citation type="submission" date="2016-10" db="EMBL/GenBank/DDBJ databases">
        <authorList>
            <person name="Varghese N."/>
            <person name="Submissions S."/>
        </authorList>
    </citation>
    <scope>NUCLEOTIDE SEQUENCE [LARGE SCALE GENOMIC DNA]</scope>
    <source>
        <strain evidence="8">CGMCC 1.10783</strain>
    </source>
</reference>
<keyword evidence="2" id="KW-0285">Flavoprotein</keyword>
<dbReference type="PRINTS" id="PR00368">
    <property type="entry name" value="FADPNR"/>
</dbReference>
<evidence type="ECO:0000256" key="4">
    <source>
        <dbReference type="ARBA" id="ARBA00023002"/>
    </source>
</evidence>
<evidence type="ECO:0000256" key="2">
    <source>
        <dbReference type="ARBA" id="ARBA00022630"/>
    </source>
</evidence>
<dbReference type="InterPro" id="IPR023753">
    <property type="entry name" value="FAD/NAD-binding_dom"/>
</dbReference>
<dbReference type="Pfam" id="PF07992">
    <property type="entry name" value="Pyr_redox_2"/>
    <property type="match status" value="1"/>
</dbReference>
<evidence type="ECO:0000313" key="7">
    <source>
        <dbReference type="EMBL" id="SDJ32249.1"/>
    </source>
</evidence>
<keyword evidence="8" id="KW-1185">Reference proteome</keyword>
<dbReference type="InterPro" id="IPR051691">
    <property type="entry name" value="Metab_Enz_Cyan_OpOx_G3PDH"/>
</dbReference>
<dbReference type="Pfam" id="PF01134">
    <property type="entry name" value="GIDA"/>
    <property type="match status" value="1"/>
</dbReference>
<name>A0A1G8SSN6_9MICC</name>
<dbReference type="Proteomes" id="UP000182130">
    <property type="component" value="Unassembled WGS sequence"/>
</dbReference>
<evidence type="ECO:0000259" key="5">
    <source>
        <dbReference type="Pfam" id="PF01134"/>
    </source>
</evidence>
<organism evidence="7 8">
    <name type="scientific">Arthrobacter cupressi</name>
    <dbReference type="NCBI Taxonomy" id="1045773"/>
    <lineage>
        <taxon>Bacteria</taxon>
        <taxon>Bacillati</taxon>
        <taxon>Actinomycetota</taxon>
        <taxon>Actinomycetes</taxon>
        <taxon>Micrococcales</taxon>
        <taxon>Micrococcaceae</taxon>
        <taxon>Arthrobacter</taxon>
    </lineage>
</organism>
<dbReference type="AlphaFoldDB" id="A0A1G8SSN6"/>
<dbReference type="EMBL" id="FNEI01000009">
    <property type="protein sequence ID" value="SDJ32249.1"/>
    <property type="molecule type" value="Genomic_DNA"/>
</dbReference>